<name>A0A3N6S9N7_9GAMM</name>
<dbReference type="Pfam" id="PF02604">
    <property type="entry name" value="PhdYeFM_antitox"/>
    <property type="match status" value="1"/>
</dbReference>
<dbReference type="NCBIfam" id="TIGR01552">
    <property type="entry name" value="phd_fam"/>
    <property type="match status" value="1"/>
</dbReference>
<dbReference type="SUPFAM" id="SSF143120">
    <property type="entry name" value="YefM-like"/>
    <property type="match status" value="1"/>
</dbReference>
<evidence type="ECO:0000313" key="3">
    <source>
        <dbReference type="EMBL" id="RQM36693.1"/>
    </source>
</evidence>
<dbReference type="RefSeq" id="WP_124234597.1">
    <property type="nucleotide sequence ID" value="NZ_RHHM01000018.1"/>
</dbReference>
<accession>A0A3N6S9N7</accession>
<dbReference type="InterPro" id="IPR006442">
    <property type="entry name" value="Antitoxin_Phd/YefM"/>
</dbReference>
<reference evidence="3 4" key="1">
    <citation type="submission" date="2018-10" db="EMBL/GenBank/DDBJ databases">
        <title>Draft genome sequence for the type isolate of Erwinia psidii, agent causal of bacterial blight in guava (Psidium guajava) and wilt and die-back of Eucalyptus spp.</title>
        <authorList>
            <person name="Hermenegildo P.S."/>
            <person name="Santos S.A."/>
            <person name="Guimaraes L.M.S."/>
            <person name="Vidigal P.M.P."/>
            <person name="Pereira I.C."/>
            <person name="Badel J.L."/>
            <person name="Alfenas-Zerbini P."/>
            <person name="Ferreira M.A.S.V."/>
            <person name="Alfenas A.C."/>
        </authorList>
    </citation>
    <scope>NUCLEOTIDE SEQUENCE [LARGE SCALE GENOMIC DNA]</scope>
    <source>
        <strain evidence="3 4">IBSBF 435</strain>
    </source>
</reference>
<proteinExistence type="inferred from homology"/>
<evidence type="ECO:0000256" key="1">
    <source>
        <dbReference type="ARBA" id="ARBA00009981"/>
    </source>
</evidence>
<evidence type="ECO:0000313" key="4">
    <source>
        <dbReference type="Proteomes" id="UP000279457"/>
    </source>
</evidence>
<dbReference type="OrthoDB" id="72009at2"/>
<evidence type="ECO:0000256" key="2">
    <source>
        <dbReference type="RuleBase" id="RU362080"/>
    </source>
</evidence>
<comment type="function">
    <text evidence="2">Antitoxin component of a type II toxin-antitoxin (TA) system.</text>
</comment>
<sequence length="83" mass="9529">MKITTISSRLFNQERSKAKKAAETGPVYITDRGKPAHVLLTYEQFKRITGSRRNILDVLAMPESADIAFEPERENIISREMDF</sequence>
<keyword evidence="4" id="KW-1185">Reference proteome</keyword>
<gene>
    <name evidence="3" type="ORF">EB241_19155</name>
</gene>
<dbReference type="InterPro" id="IPR036165">
    <property type="entry name" value="YefM-like_sf"/>
</dbReference>
<comment type="similarity">
    <text evidence="1 2">Belongs to the phD/YefM antitoxin family.</text>
</comment>
<comment type="caution">
    <text evidence="3">The sequence shown here is derived from an EMBL/GenBank/DDBJ whole genome shotgun (WGS) entry which is preliminary data.</text>
</comment>
<dbReference type="EMBL" id="RHHM01000018">
    <property type="protein sequence ID" value="RQM36693.1"/>
    <property type="molecule type" value="Genomic_DNA"/>
</dbReference>
<protein>
    <recommendedName>
        <fullName evidence="2">Antitoxin</fullName>
    </recommendedName>
</protein>
<dbReference type="Gene3D" id="3.40.1620.10">
    <property type="entry name" value="YefM-like domain"/>
    <property type="match status" value="1"/>
</dbReference>
<dbReference type="Proteomes" id="UP000279457">
    <property type="component" value="Unassembled WGS sequence"/>
</dbReference>
<organism evidence="3 4">
    <name type="scientific">Erwinia psidii</name>
    <dbReference type="NCBI Taxonomy" id="69224"/>
    <lineage>
        <taxon>Bacteria</taxon>
        <taxon>Pseudomonadati</taxon>
        <taxon>Pseudomonadota</taxon>
        <taxon>Gammaproteobacteria</taxon>
        <taxon>Enterobacterales</taxon>
        <taxon>Erwiniaceae</taxon>
        <taxon>Erwinia</taxon>
    </lineage>
</organism>
<dbReference type="AlphaFoldDB" id="A0A3N6S9N7"/>